<dbReference type="Pfam" id="PF05188">
    <property type="entry name" value="MutS_II"/>
    <property type="match status" value="1"/>
</dbReference>
<evidence type="ECO:0000256" key="1">
    <source>
        <dbReference type="ARBA" id="ARBA00006271"/>
    </source>
</evidence>
<dbReference type="InterPro" id="IPR007696">
    <property type="entry name" value="DNA_mismatch_repair_MutS_core"/>
</dbReference>
<evidence type="ECO:0000256" key="10">
    <source>
        <dbReference type="RuleBase" id="RU003756"/>
    </source>
</evidence>
<dbReference type="InterPro" id="IPR045076">
    <property type="entry name" value="MutS"/>
</dbReference>
<dbReference type="InterPro" id="IPR036678">
    <property type="entry name" value="MutS_con_dom_sf"/>
</dbReference>
<evidence type="ECO:0000256" key="3">
    <source>
        <dbReference type="ARBA" id="ARBA00022741"/>
    </source>
</evidence>
<keyword evidence="3 10" id="KW-0547">Nucleotide-binding</keyword>
<dbReference type="GO" id="GO:0005524">
    <property type="term" value="F:ATP binding"/>
    <property type="evidence" value="ECO:0007669"/>
    <property type="project" value="UniProtKB-UniRule"/>
</dbReference>
<dbReference type="SMART" id="SM00533">
    <property type="entry name" value="MUTSd"/>
    <property type="match status" value="1"/>
</dbReference>
<dbReference type="Gene3D" id="3.40.1170.10">
    <property type="entry name" value="DNA repair protein MutS, domain I"/>
    <property type="match status" value="1"/>
</dbReference>
<dbReference type="GO" id="GO:0140664">
    <property type="term" value="F:ATP-dependent DNA damage sensor activity"/>
    <property type="evidence" value="ECO:0007669"/>
    <property type="project" value="InterPro"/>
</dbReference>
<comment type="function">
    <text evidence="8">This protein is involved in the repair of mismatches in DNA. It is possible that it carries out the mismatch recognition step. This protein has a weak ATPase activity.</text>
</comment>
<dbReference type="InterPro" id="IPR007861">
    <property type="entry name" value="DNA_mismatch_repair_MutS_clamp"/>
</dbReference>
<keyword evidence="14" id="KW-1185">Reference proteome</keyword>
<dbReference type="PIRSF" id="PIRSF037677">
    <property type="entry name" value="DNA_mis_repair_Msh6"/>
    <property type="match status" value="1"/>
</dbReference>
<dbReference type="Pfam" id="PF05192">
    <property type="entry name" value="MutS_III"/>
    <property type="match status" value="1"/>
</dbReference>
<dbReference type="Gene3D" id="1.10.1420.10">
    <property type="match status" value="2"/>
</dbReference>
<dbReference type="Gene3D" id="3.40.50.300">
    <property type="entry name" value="P-loop containing nucleotide triphosphate hydrolases"/>
    <property type="match status" value="1"/>
</dbReference>
<dbReference type="SUPFAM" id="SSF55271">
    <property type="entry name" value="DNA repair protein MutS, domain I"/>
    <property type="match status" value="1"/>
</dbReference>
<dbReference type="GO" id="GO:0005829">
    <property type="term" value="C:cytosol"/>
    <property type="evidence" value="ECO:0007669"/>
    <property type="project" value="TreeGrafter"/>
</dbReference>
<dbReference type="Gene3D" id="3.30.420.110">
    <property type="entry name" value="MutS, connector domain"/>
    <property type="match status" value="1"/>
</dbReference>
<dbReference type="NCBIfam" id="TIGR01070">
    <property type="entry name" value="mutS1"/>
    <property type="match status" value="1"/>
</dbReference>
<evidence type="ECO:0000256" key="9">
    <source>
        <dbReference type="NCBIfam" id="TIGR01070"/>
    </source>
</evidence>
<dbReference type="GO" id="GO:0030983">
    <property type="term" value="F:mismatched DNA binding"/>
    <property type="evidence" value="ECO:0007669"/>
    <property type="project" value="InterPro"/>
</dbReference>
<evidence type="ECO:0000256" key="11">
    <source>
        <dbReference type="SAM" id="MobiDB-lite"/>
    </source>
</evidence>
<feature type="domain" description="DNA mismatch repair proteins mutS family" evidence="12">
    <location>
        <begin position="708"/>
        <end position="724"/>
    </location>
</feature>
<evidence type="ECO:0000259" key="12">
    <source>
        <dbReference type="PROSITE" id="PS00486"/>
    </source>
</evidence>
<comment type="similarity">
    <text evidence="1 10">Belongs to the DNA mismatch repair MutS family.</text>
</comment>
<name>A0A6M8HVZ7_9PROT</name>
<dbReference type="Pfam" id="PF00488">
    <property type="entry name" value="MutS_V"/>
    <property type="match status" value="1"/>
</dbReference>
<evidence type="ECO:0000256" key="2">
    <source>
        <dbReference type="ARBA" id="ARBA00021982"/>
    </source>
</evidence>
<dbReference type="SMART" id="SM00534">
    <property type="entry name" value="MUTSac"/>
    <property type="match status" value="1"/>
</dbReference>
<reference evidence="13 14" key="1">
    <citation type="journal article" date="2014" name="World J. Microbiol. Biotechnol.">
        <title>Biodiversity and physiological characteristics of Antarctic and Arctic lichens-associated bacteria.</title>
        <authorList>
            <person name="Lee Y.M."/>
            <person name="Kim E.H."/>
            <person name="Lee H.K."/>
            <person name="Hong S.G."/>
        </authorList>
    </citation>
    <scope>NUCLEOTIDE SEQUENCE [LARGE SCALE GENOMIC DNA]</scope>
    <source>
        <strain evidence="13 14">PAMC 26569</strain>
    </source>
</reference>
<organism evidence="13 14">
    <name type="scientific">Lichenicola cladoniae</name>
    <dbReference type="NCBI Taxonomy" id="1484109"/>
    <lineage>
        <taxon>Bacteria</taxon>
        <taxon>Pseudomonadati</taxon>
        <taxon>Pseudomonadota</taxon>
        <taxon>Alphaproteobacteria</taxon>
        <taxon>Acetobacterales</taxon>
        <taxon>Acetobacteraceae</taxon>
        <taxon>Lichenicola</taxon>
    </lineage>
</organism>
<dbReference type="PANTHER" id="PTHR11361">
    <property type="entry name" value="DNA MISMATCH REPAIR PROTEIN MUTS FAMILY MEMBER"/>
    <property type="match status" value="1"/>
</dbReference>
<dbReference type="SUPFAM" id="SSF53150">
    <property type="entry name" value="DNA repair protein MutS, domain II"/>
    <property type="match status" value="1"/>
</dbReference>
<dbReference type="Pfam" id="PF05190">
    <property type="entry name" value="MutS_IV"/>
    <property type="match status" value="1"/>
</dbReference>
<gene>
    <name evidence="13" type="primary">mutS</name>
    <name evidence="13" type="ORF">HN018_06410</name>
</gene>
<dbReference type="InterPro" id="IPR036187">
    <property type="entry name" value="DNA_mismatch_repair_MutS_sf"/>
</dbReference>
<dbReference type="Gene3D" id="6.10.140.430">
    <property type="match status" value="1"/>
</dbReference>
<proteinExistence type="inferred from homology"/>
<evidence type="ECO:0000313" key="14">
    <source>
        <dbReference type="Proteomes" id="UP000500767"/>
    </source>
</evidence>
<dbReference type="InterPro" id="IPR007695">
    <property type="entry name" value="DNA_mismatch_repair_MutS-lik_N"/>
</dbReference>
<dbReference type="SUPFAM" id="SSF52540">
    <property type="entry name" value="P-loop containing nucleoside triphosphate hydrolases"/>
    <property type="match status" value="1"/>
</dbReference>
<evidence type="ECO:0000256" key="8">
    <source>
        <dbReference type="ARBA" id="ARBA00024647"/>
    </source>
</evidence>
<dbReference type="InterPro" id="IPR016151">
    <property type="entry name" value="DNA_mismatch_repair_MutS_N"/>
</dbReference>
<evidence type="ECO:0000256" key="4">
    <source>
        <dbReference type="ARBA" id="ARBA00022763"/>
    </source>
</evidence>
<keyword evidence="6 10" id="KW-0238">DNA-binding</keyword>
<dbReference type="InterPro" id="IPR017261">
    <property type="entry name" value="DNA_mismatch_repair_MutS/MSH"/>
</dbReference>
<dbReference type="GO" id="GO:0006298">
    <property type="term" value="P:mismatch repair"/>
    <property type="evidence" value="ECO:0007669"/>
    <property type="project" value="UniProtKB-UniRule"/>
</dbReference>
<dbReference type="InterPro" id="IPR005748">
    <property type="entry name" value="DNA_mismatch_repair_MutS"/>
</dbReference>
<keyword evidence="5" id="KW-0067">ATP-binding</keyword>
<feature type="region of interest" description="Disordered" evidence="11">
    <location>
        <begin position="248"/>
        <end position="270"/>
    </location>
</feature>
<dbReference type="PROSITE" id="PS00486">
    <property type="entry name" value="DNA_MISMATCH_REPAIR_2"/>
    <property type="match status" value="1"/>
</dbReference>
<keyword evidence="4 10" id="KW-0227">DNA damage</keyword>
<dbReference type="KEGG" id="lck:HN018_06410"/>
<evidence type="ECO:0000313" key="13">
    <source>
        <dbReference type="EMBL" id="QKE92480.1"/>
    </source>
</evidence>
<evidence type="ECO:0000256" key="7">
    <source>
        <dbReference type="ARBA" id="ARBA00023204"/>
    </source>
</evidence>
<evidence type="ECO:0000256" key="5">
    <source>
        <dbReference type="ARBA" id="ARBA00022840"/>
    </source>
</evidence>
<keyword evidence="7 10" id="KW-0234">DNA repair</keyword>
<dbReference type="InterPro" id="IPR007860">
    <property type="entry name" value="DNA_mmatch_repair_MutS_con_dom"/>
</dbReference>
<accession>A0A6M8HVZ7</accession>
<dbReference type="EMBL" id="CP053708">
    <property type="protein sequence ID" value="QKE92480.1"/>
    <property type="molecule type" value="Genomic_DNA"/>
</dbReference>
<dbReference type="InterPro" id="IPR000432">
    <property type="entry name" value="DNA_mismatch_repair_MutS_C"/>
</dbReference>
<dbReference type="Proteomes" id="UP000500767">
    <property type="component" value="Chromosome"/>
</dbReference>
<dbReference type="AlphaFoldDB" id="A0A6M8HVZ7"/>
<sequence length="903" mass="95674">MAQWFALKARHPDALLFFRMGDFYELFFADAEAAAAALDISLTARGRHRGEPIAMCGVPVHAAQAYLARLIRRGFRVAVAEQTEPARKPGPGVPKGPLSRDIVRLVTAGTLTEDELLEPGRPSLLLALAEGPARRGATRFAAPIGAAWIDVSTGLFETVSLAGPGALAELLGRLDPAEILSPEGMALGDFESRRGPSQIPPPAPAAARARLAEPFGAASLDAFGTFSDEEAMAGLVVLDYVRDSQAGQLPRLSRPSSQGNGEAGEAGRLGLDPATRASLELLRSRDGSTEHSLFACVSHTVTAPGSRMLASWIAGPITDLGRIVARQDAWSFLAGEQPCSALLRLALRGAPDIARALGRLSVGRGQPRDLGALRDGLFAAREAASVLDQPVHSLATLPVLLSRARICLDAAQALEQRLDQALAADLPARLDDGGAIAAGFDGELDAERALRDDSRRVIAALQMQYAQRFGVASLKIRHHAQLGYVIEVPVSAAAQMKTHGSVVLRQGTASSARFSTDELADLDRRIGEAAERTARRERLVFASLVAEALAQPDLPAIAEALALLDVAQSCATLAATGRWCRPTLSDDAAFCLTAARHPVVEAALTRPGRASAENRFTPNACDLSPDRRMMLLTGPNMAGKSTFLRQTALAVILAQAGLPLPADAARIGLVDRLFSRVGASDDLARGRSTFMVEMIETAAILNLAGPRSLVVVDEIGRGTSTLDGLAIAWAVLESLHGAQRCRTIFATHFHELGELAETLPGLSPHTMSVREWKGQVVFRHEVVKGVAGRSWGVHVARLAGVPEPVVRRAGRLLASLEKTRAASKPPLPLFAAAGSAVPGRDAEPDTETSTFDPSEIAALRIAMDAIEPDQLTPREALDALYRLKSIFAASHDVAVASSVDTLF</sequence>
<evidence type="ECO:0000256" key="6">
    <source>
        <dbReference type="ARBA" id="ARBA00023125"/>
    </source>
</evidence>
<dbReference type="PANTHER" id="PTHR11361:SF34">
    <property type="entry name" value="DNA MISMATCH REPAIR PROTEIN MSH1, MITOCHONDRIAL"/>
    <property type="match status" value="1"/>
</dbReference>
<dbReference type="NCBIfam" id="NF003810">
    <property type="entry name" value="PRK05399.1"/>
    <property type="match status" value="1"/>
</dbReference>
<dbReference type="InterPro" id="IPR027417">
    <property type="entry name" value="P-loop_NTPase"/>
</dbReference>
<protein>
    <recommendedName>
        <fullName evidence="2 9">DNA mismatch repair protein MutS</fullName>
    </recommendedName>
</protein>
<dbReference type="SUPFAM" id="SSF48334">
    <property type="entry name" value="DNA repair protein MutS, domain III"/>
    <property type="match status" value="1"/>
</dbReference>
<dbReference type="Pfam" id="PF01624">
    <property type="entry name" value="MutS_I"/>
    <property type="match status" value="1"/>
</dbReference>